<feature type="transmembrane region" description="Helical" evidence="1">
    <location>
        <begin position="131"/>
        <end position="152"/>
    </location>
</feature>
<name>A0A6A8M8I7_9FIRM</name>
<keyword evidence="1" id="KW-0812">Transmembrane</keyword>
<proteinExistence type="predicted"/>
<dbReference type="EMBL" id="VUNB01000004">
    <property type="protein sequence ID" value="MST69030.1"/>
    <property type="molecule type" value="Genomic_DNA"/>
</dbReference>
<keyword evidence="1" id="KW-0472">Membrane</keyword>
<accession>A0A6A8M8I7</accession>
<evidence type="ECO:0000256" key="1">
    <source>
        <dbReference type="SAM" id="Phobius"/>
    </source>
</evidence>
<dbReference type="InterPro" id="IPR009476">
    <property type="entry name" value="DUF1097"/>
</dbReference>
<comment type="caution">
    <text evidence="2">The sequence shown here is derived from an EMBL/GenBank/DDBJ whole genome shotgun (WGS) entry which is preliminary data.</text>
</comment>
<protein>
    <submittedName>
        <fullName evidence="2">DUF1097 domain-containing protein</fullName>
    </submittedName>
</protein>
<sequence>MSQKSRKKEILTLALLVAVLPPAWAVAAPYLGNSVGPIALISAGIYGANNNQFKDALKISIGYLLGDLWALVASMAMSVNFLNMNIRLFLVLFVLGFIVVVVSNAVPKFIYMPSWLAGWAIGMLTMNLDTTTPRLSLTVQIAAAMLVGVYYVGALMDKIHRVINNN</sequence>
<keyword evidence="1" id="KW-1133">Transmembrane helix</keyword>
<dbReference type="RefSeq" id="WP_154572503.1">
    <property type="nucleotide sequence ID" value="NZ_DBEZJY010000045.1"/>
</dbReference>
<organism evidence="2">
    <name type="scientific">Baileyella intestinalis</name>
    <dbReference type="NCBI Taxonomy" id="2606709"/>
    <lineage>
        <taxon>Bacteria</taxon>
        <taxon>Bacillati</taxon>
        <taxon>Bacillota</taxon>
        <taxon>Clostridia</taxon>
        <taxon>Peptostreptococcales</taxon>
        <taxon>Anaerovoracaceae</taxon>
        <taxon>Baileyella</taxon>
    </lineage>
</organism>
<reference evidence="2" key="1">
    <citation type="submission" date="2019-09" db="EMBL/GenBank/DDBJ databases">
        <title>In-depth cultivation of the pig gut microbiome towards novel bacterial diversity and tailored functional studies.</title>
        <authorList>
            <person name="Wylensek D."/>
            <person name="Hitch T.C.A."/>
            <person name="Clavel T."/>
        </authorList>
    </citation>
    <scope>NUCLEOTIDE SEQUENCE</scope>
    <source>
        <strain evidence="2">RF-744-FAT-WT-3</strain>
    </source>
</reference>
<feature type="transmembrane region" description="Helical" evidence="1">
    <location>
        <begin position="61"/>
        <end position="82"/>
    </location>
</feature>
<feature type="transmembrane region" description="Helical" evidence="1">
    <location>
        <begin position="89"/>
        <end position="111"/>
    </location>
</feature>
<dbReference type="Pfam" id="PF06496">
    <property type="entry name" value="DUF1097"/>
    <property type="match status" value="1"/>
</dbReference>
<dbReference type="AlphaFoldDB" id="A0A6A8M8I7"/>
<evidence type="ECO:0000313" key="2">
    <source>
        <dbReference type="EMBL" id="MST69030.1"/>
    </source>
</evidence>
<gene>
    <name evidence="2" type="ORF">FYJ66_05420</name>
</gene>